<dbReference type="OMA" id="HSASWKE"/>
<name>A0A1Y2M3T9_EPING</name>
<dbReference type="PANTHER" id="PTHR33112">
    <property type="entry name" value="DOMAIN PROTEIN, PUTATIVE-RELATED"/>
    <property type="match status" value="1"/>
</dbReference>
<evidence type="ECO:0000313" key="3">
    <source>
        <dbReference type="EMBL" id="OSS49888.1"/>
    </source>
</evidence>
<proteinExistence type="predicted"/>
<dbReference type="EMBL" id="KZ107843">
    <property type="protein sequence ID" value="OSS49888.1"/>
    <property type="molecule type" value="Genomic_DNA"/>
</dbReference>
<dbReference type="Pfam" id="PF06985">
    <property type="entry name" value="HET"/>
    <property type="match status" value="1"/>
</dbReference>
<dbReference type="InParanoid" id="A0A1Y2M3T9"/>
<dbReference type="AlphaFoldDB" id="A0A1Y2M3T9"/>
<feature type="region of interest" description="Disordered" evidence="1">
    <location>
        <begin position="564"/>
        <end position="587"/>
    </location>
</feature>
<dbReference type="InterPro" id="IPR010730">
    <property type="entry name" value="HET"/>
</dbReference>
<reference evidence="3 4" key="1">
    <citation type="journal article" date="2017" name="Genome Announc.">
        <title>Genome sequence of the saprophytic ascomycete Epicoccum nigrum ICMP 19927 strain isolated from New Zealand.</title>
        <authorList>
            <person name="Fokin M."/>
            <person name="Fleetwood D."/>
            <person name="Weir B.S."/>
            <person name="Villas-Boas S.G."/>
        </authorList>
    </citation>
    <scope>NUCLEOTIDE SEQUENCE [LARGE SCALE GENOMIC DNA]</scope>
    <source>
        <strain evidence="3 4">ICMP 19927</strain>
    </source>
</reference>
<gene>
    <name evidence="3" type="ORF">B5807_05939</name>
</gene>
<keyword evidence="4" id="KW-1185">Reference proteome</keyword>
<accession>A0A1Y2M3T9</accession>
<dbReference type="PANTHER" id="PTHR33112:SF10">
    <property type="entry name" value="TOL"/>
    <property type="match status" value="1"/>
</dbReference>
<feature type="domain" description="Heterokaryon incompatibility" evidence="2">
    <location>
        <begin position="201"/>
        <end position="355"/>
    </location>
</feature>
<dbReference type="Proteomes" id="UP000193240">
    <property type="component" value="Unassembled WGS sequence"/>
</dbReference>
<organism evidence="3 4">
    <name type="scientific">Epicoccum nigrum</name>
    <name type="common">Soil fungus</name>
    <name type="synonym">Epicoccum purpurascens</name>
    <dbReference type="NCBI Taxonomy" id="105696"/>
    <lineage>
        <taxon>Eukaryota</taxon>
        <taxon>Fungi</taxon>
        <taxon>Dikarya</taxon>
        <taxon>Ascomycota</taxon>
        <taxon>Pezizomycotina</taxon>
        <taxon>Dothideomycetes</taxon>
        <taxon>Pleosporomycetidae</taxon>
        <taxon>Pleosporales</taxon>
        <taxon>Pleosporineae</taxon>
        <taxon>Didymellaceae</taxon>
        <taxon>Epicoccum</taxon>
    </lineage>
</organism>
<evidence type="ECO:0000313" key="4">
    <source>
        <dbReference type="Proteomes" id="UP000193240"/>
    </source>
</evidence>
<evidence type="ECO:0000256" key="1">
    <source>
        <dbReference type="SAM" id="MobiDB-lite"/>
    </source>
</evidence>
<evidence type="ECO:0000259" key="2">
    <source>
        <dbReference type="Pfam" id="PF06985"/>
    </source>
</evidence>
<sequence>MKLCDYCIANVLESKVSWDYHNHSYDALTPSSKNRCLFCSTLRKDIRRVAPWLKESDYAESWPVYRWSIRSLAKIRESPETVVVTFRYVPPAQRPNGATGDEGDDIQLPTRTFLLFPEEDLQPLPSLTQLGQTTDPNKNGGDLIRTWVETCDSTHTDCMRRRKATPKAARFVPSRLLDISGPPKSPIRVIETATTPIHGPYCSLSHCWGLLKFTECELHDNNRNQFMTEGVAWNLLTKNFQQAIEVARFLDVGYMWIDSLCIIQGSTEDWKREATKMHLVYRNSYCNIAIVDAGDKNGGAFRDRVPENILPTLYLPKAELPMFGGKKAWRVVLKDMWETELLQSFLYVRAWVFQERMLAPRILHFARNQVFWDCPSLSACEALPAGLPRPMDNAAGPDRHWRGRLQIEKADDLAGGNDQPLSAYWQTAVRKYTSCNITNRGDKLIALWGIAKLVKDAMLVEYAEGLWEENLEDQLAWRVAECKLHKRPVTPATRKIPSWSWASMDGEIIVADRLSDRKHWTVRDHNGRPLSLDLVGVKKYARALPSTSNEPAPFLQQRVKSDSAVPTKASKSGTQIAGPGHLTGEDSKVKKIDDDAEPALHNSSIPIQGHINCGMLTFDEVKKAWLLHLDNGQSLDIEAYPDTIPGSIEKEHPTQFVVLSAKKVVRPKSEVFDGEPEDSDNDEEIDIEGHGILLKNVSTPHDDHYQRTGAFRFRVATVEVFHTLLVTVGSEGLASKEFDSKRGRKFWLD</sequence>
<protein>
    <recommendedName>
        <fullName evidence="2">Heterokaryon incompatibility domain-containing protein</fullName>
    </recommendedName>
</protein>
<dbReference type="STRING" id="105696.A0A1Y2M3T9"/>